<dbReference type="PANTHER" id="PTHR30524:SF0">
    <property type="entry name" value="ALTRONATE OXIDOREDUCTASE-RELATED"/>
    <property type="match status" value="1"/>
</dbReference>
<gene>
    <name evidence="5" type="ORF">IFT62_08715</name>
</gene>
<dbReference type="Proteomes" id="UP000625247">
    <property type="component" value="Unassembled WGS sequence"/>
</dbReference>
<name>A0ABR9A5T2_9PSED</name>
<dbReference type="Gene3D" id="1.10.1040.10">
    <property type="entry name" value="N-(1-d-carboxylethyl)-l-norvaline Dehydrogenase, domain 2"/>
    <property type="match status" value="1"/>
</dbReference>
<dbReference type="RefSeq" id="WP_191943852.1">
    <property type="nucleotide sequence ID" value="NZ_JACYNP010000003.1"/>
</dbReference>
<dbReference type="InterPro" id="IPR013131">
    <property type="entry name" value="Mannitol_DH_N"/>
</dbReference>
<keyword evidence="1" id="KW-0560">Oxidoreductase</keyword>
<organism evidence="5 6">
    <name type="scientific">Pseudomonas lutea</name>
    <dbReference type="NCBI Taxonomy" id="243924"/>
    <lineage>
        <taxon>Bacteria</taxon>
        <taxon>Pseudomonadati</taxon>
        <taxon>Pseudomonadota</taxon>
        <taxon>Gammaproteobacteria</taxon>
        <taxon>Pseudomonadales</taxon>
        <taxon>Pseudomonadaceae</taxon>
        <taxon>Pseudomonas</taxon>
    </lineage>
</organism>
<evidence type="ECO:0000256" key="1">
    <source>
        <dbReference type="ARBA" id="ARBA00023002"/>
    </source>
</evidence>
<dbReference type="InterPro" id="IPR008927">
    <property type="entry name" value="6-PGluconate_DH-like_C_sf"/>
</dbReference>
<accession>A0ABR9A5T2</accession>
<dbReference type="InterPro" id="IPR013328">
    <property type="entry name" value="6PGD_dom2"/>
</dbReference>
<reference evidence="5 6" key="1">
    <citation type="journal article" date="2020" name="FEMS Microbiol. Ecol.">
        <title>Temporal dynamics of bacterial communities during seed development and maturation.</title>
        <authorList>
            <person name="Chesneau G."/>
            <person name="Torres-Cortes G."/>
            <person name="Briand M."/>
            <person name="Darrasse A."/>
            <person name="Preveaux A."/>
            <person name="Marais C."/>
            <person name="Jacques M.A."/>
            <person name="Shade A."/>
            <person name="Barret M."/>
        </authorList>
    </citation>
    <scope>NUCLEOTIDE SEQUENCE [LARGE SCALE GENOMIC DNA]</scope>
    <source>
        <strain evidence="5 6">CFBP13723</strain>
    </source>
</reference>
<evidence type="ECO:0000259" key="4">
    <source>
        <dbReference type="Pfam" id="PF08125"/>
    </source>
</evidence>
<keyword evidence="2" id="KW-0520">NAD</keyword>
<feature type="domain" description="Mannitol dehydrogenase C-terminal" evidence="4">
    <location>
        <begin position="250"/>
        <end position="359"/>
    </location>
</feature>
<dbReference type="EMBL" id="JACYNP010000003">
    <property type="protein sequence ID" value="MBD8121292.1"/>
    <property type="molecule type" value="Genomic_DNA"/>
</dbReference>
<evidence type="ECO:0000313" key="6">
    <source>
        <dbReference type="Proteomes" id="UP000625247"/>
    </source>
</evidence>
<evidence type="ECO:0000256" key="2">
    <source>
        <dbReference type="ARBA" id="ARBA00023027"/>
    </source>
</evidence>
<dbReference type="InterPro" id="IPR036291">
    <property type="entry name" value="NAD(P)-bd_dom_sf"/>
</dbReference>
<comment type="caution">
    <text evidence="5">The sequence shown here is derived from an EMBL/GenBank/DDBJ whole genome shotgun (WGS) entry which is preliminary data.</text>
</comment>
<dbReference type="InterPro" id="IPR013118">
    <property type="entry name" value="Mannitol_DH_C"/>
</dbReference>
<dbReference type="SUPFAM" id="SSF51735">
    <property type="entry name" value="NAD(P)-binding Rossmann-fold domains"/>
    <property type="match status" value="1"/>
</dbReference>
<dbReference type="SUPFAM" id="SSF48179">
    <property type="entry name" value="6-phosphogluconate dehydrogenase C-terminal domain-like"/>
    <property type="match status" value="1"/>
</dbReference>
<proteinExistence type="predicted"/>
<dbReference type="Pfam" id="PF08125">
    <property type="entry name" value="Mannitol_dh_C"/>
    <property type="match status" value="1"/>
</dbReference>
<protein>
    <submittedName>
        <fullName evidence="5">Mannitol dehydrogenase family protein</fullName>
    </submittedName>
</protein>
<dbReference type="Pfam" id="PF01232">
    <property type="entry name" value="Mannitol_dh"/>
    <property type="match status" value="1"/>
</dbReference>
<dbReference type="PANTHER" id="PTHR30524">
    <property type="entry name" value="MANNITOL-1-PHOSPHATE 5-DEHYDROGENASE"/>
    <property type="match status" value="1"/>
</dbReference>
<keyword evidence="6" id="KW-1185">Reference proteome</keyword>
<evidence type="ECO:0000313" key="5">
    <source>
        <dbReference type="EMBL" id="MBD8121292.1"/>
    </source>
</evidence>
<feature type="domain" description="Mannitol dehydrogenase N-terminal" evidence="3">
    <location>
        <begin position="28"/>
        <end position="231"/>
    </location>
</feature>
<sequence>MQATSFTPILQFGTSRFLQAHADLFISQALEKGEALGQVTLVQTTDSADSARRVQALACGAGYPVRIQGAANGLSVDEEYWSTAIAGALHAGPDWPLIRQAIRYDVQVVISNTGDKGYVLDTADTSSCLAADATTPRSFPAKLLVLLHDRWLANPAAPLSLFPCELVSRNGDVLRDLVMGLAVQWDLGAGFADYLRDTCRWANSLVDRIVSQPIEPVGAIAEPYAIWAIERQAGLVLPCTHPCMVVTDQLEQYEQFKLFMLNLGHTWLAERWLQERRAPDETVFEAMSDPQLRESLEQLWEREVLPVFAAKGQLALAHEYLASVRDRFLNPFLQHRIADIAQNHDEKKRRRFLPVVEMGRGIAGLEQPLLKGALAAP</sequence>
<dbReference type="Gene3D" id="3.40.50.720">
    <property type="entry name" value="NAD(P)-binding Rossmann-like Domain"/>
    <property type="match status" value="1"/>
</dbReference>
<evidence type="ECO:0000259" key="3">
    <source>
        <dbReference type="Pfam" id="PF01232"/>
    </source>
</evidence>